<dbReference type="PANTHER" id="PTHR42895">
    <property type="entry name" value="IRON-SULFUR CLUSTER-BINDING PROTEIN-RELATED"/>
    <property type="match status" value="1"/>
</dbReference>
<dbReference type="InterPro" id="IPR017896">
    <property type="entry name" value="4Fe4S_Fe-S-bd"/>
</dbReference>
<organism evidence="2 3">
    <name type="scientific">Acidaminobacter hydrogenoformans DSM 2784</name>
    <dbReference type="NCBI Taxonomy" id="1120920"/>
    <lineage>
        <taxon>Bacteria</taxon>
        <taxon>Bacillati</taxon>
        <taxon>Bacillota</taxon>
        <taxon>Clostridia</taxon>
        <taxon>Peptostreptococcales</taxon>
        <taxon>Acidaminobacteraceae</taxon>
        <taxon>Acidaminobacter</taxon>
    </lineage>
</organism>
<feature type="domain" description="4Fe-4S ferredoxin-type" evidence="1">
    <location>
        <begin position="34"/>
        <end position="63"/>
    </location>
</feature>
<dbReference type="EMBL" id="FMWL01000006">
    <property type="protein sequence ID" value="SCZ79191.1"/>
    <property type="molecule type" value="Genomic_DNA"/>
</dbReference>
<name>A0A1G5S0E0_9FIRM</name>
<dbReference type="PANTHER" id="PTHR42895:SF1">
    <property type="entry name" value="IRON-SULFUR CLUSTER PROTEIN"/>
    <property type="match status" value="1"/>
</dbReference>
<sequence length="260" mass="28253">MKRKIVEINEALCNGCRLCVDACHEGAIEMVNGKARLVSDMYCDGLGDCLPACPTGAIKIIERDADEYSQEAVDARLAASKTPFGFTPPPAGFHSAPADDDCGCDCGCPSSKPMTIERKSMEQVMKPSAPVQNSSEGVRPSELTTWPVQINLVNTRSEFLQNADLLIAADCTAFAYGDFHKDFVKGRVVLIGCPKLDDNQHYINKLAELFTVNDLKSVTVVRMQVPCCSGITHAVKSAMLQSGRIFPYSEVTIKQNGEIL</sequence>
<dbReference type="AlphaFoldDB" id="A0A1G5S0E0"/>
<dbReference type="Gene3D" id="3.30.70.20">
    <property type="match status" value="1"/>
</dbReference>
<evidence type="ECO:0000313" key="3">
    <source>
        <dbReference type="Proteomes" id="UP000199208"/>
    </source>
</evidence>
<evidence type="ECO:0000313" key="2">
    <source>
        <dbReference type="EMBL" id="SCZ79191.1"/>
    </source>
</evidence>
<protein>
    <submittedName>
        <fullName evidence="2">4Fe-4S dicluster domain-containing protein</fullName>
    </submittedName>
</protein>
<dbReference type="Pfam" id="PF12838">
    <property type="entry name" value="Fer4_7"/>
    <property type="match status" value="1"/>
</dbReference>
<gene>
    <name evidence="2" type="ORF">SAMN03080599_01639</name>
</gene>
<dbReference type="Proteomes" id="UP000199208">
    <property type="component" value="Unassembled WGS sequence"/>
</dbReference>
<keyword evidence="3" id="KW-1185">Reference proteome</keyword>
<dbReference type="InterPro" id="IPR052911">
    <property type="entry name" value="Corrinoid_activation_enz"/>
</dbReference>
<accession>A0A1G5S0E0</accession>
<dbReference type="RefSeq" id="WP_092590414.1">
    <property type="nucleotide sequence ID" value="NZ_FMWL01000006.1"/>
</dbReference>
<reference evidence="2 3" key="1">
    <citation type="submission" date="2016-10" db="EMBL/GenBank/DDBJ databases">
        <authorList>
            <person name="de Groot N.N."/>
        </authorList>
    </citation>
    <scope>NUCLEOTIDE SEQUENCE [LARGE SCALE GENOMIC DNA]</scope>
    <source>
        <strain evidence="2 3">DSM 2784</strain>
    </source>
</reference>
<evidence type="ECO:0000259" key="1">
    <source>
        <dbReference type="PROSITE" id="PS51379"/>
    </source>
</evidence>
<dbReference type="OrthoDB" id="9795268at2"/>
<proteinExistence type="predicted"/>
<dbReference type="SUPFAM" id="SSF54862">
    <property type="entry name" value="4Fe-4S ferredoxins"/>
    <property type="match status" value="1"/>
</dbReference>
<dbReference type="STRING" id="1120920.SAMN03080599_01639"/>
<dbReference type="PROSITE" id="PS51379">
    <property type="entry name" value="4FE4S_FER_2"/>
    <property type="match status" value="2"/>
</dbReference>
<feature type="domain" description="4Fe-4S ferredoxin-type" evidence="1">
    <location>
        <begin position="4"/>
        <end position="33"/>
    </location>
</feature>